<dbReference type="GO" id="GO:0005886">
    <property type="term" value="C:plasma membrane"/>
    <property type="evidence" value="ECO:0007669"/>
    <property type="project" value="UniProtKB-SubCell"/>
</dbReference>
<dbReference type="RefSeq" id="WP_379814816.1">
    <property type="nucleotide sequence ID" value="NZ_JBHUDJ010000014.1"/>
</dbReference>
<comment type="similarity">
    <text evidence="2">Belongs to the binding-protein-dependent transport system permease family. FecCD subfamily.</text>
</comment>
<evidence type="ECO:0000313" key="10">
    <source>
        <dbReference type="Proteomes" id="UP001597119"/>
    </source>
</evidence>
<sequence>AAIAAAGMVNFVGLVVPHLVRNVVGSDYRRLVIGCVFAGPALVAAADVVARLAFSPIQLPVGIVTGLIGGPYFLYLMRRHRDLGDL</sequence>
<evidence type="ECO:0000256" key="1">
    <source>
        <dbReference type="ARBA" id="ARBA00004651"/>
    </source>
</evidence>
<dbReference type="Gene3D" id="1.10.3470.10">
    <property type="entry name" value="ABC transporter involved in vitamin B12 uptake, BtuC"/>
    <property type="match status" value="1"/>
</dbReference>
<organism evidence="9 10">
    <name type="scientific">Halorientalis brevis</name>
    <dbReference type="NCBI Taxonomy" id="1126241"/>
    <lineage>
        <taxon>Archaea</taxon>
        <taxon>Methanobacteriati</taxon>
        <taxon>Methanobacteriota</taxon>
        <taxon>Stenosarchaea group</taxon>
        <taxon>Halobacteria</taxon>
        <taxon>Halobacteriales</taxon>
        <taxon>Haloarculaceae</taxon>
        <taxon>Halorientalis</taxon>
    </lineage>
</organism>
<evidence type="ECO:0000256" key="7">
    <source>
        <dbReference type="ARBA" id="ARBA00023136"/>
    </source>
</evidence>
<dbReference type="PANTHER" id="PTHR30472">
    <property type="entry name" value="FERRIC ENTEROBACTIN TRANSPORT SYSTEM PERMEASE PROTEIN"/>
    <property type="match status" value="1"/>
</dbReference>
<evidence type="ECO:0000256" key="8">
    <source>
        <dbReference type="SAM" id="Phobius"/>
    </source>
</evidence>
<dbReference type="PANTHER" id="PTHR30472:SF25">
    <property type="entry name" value="ABC TRANSPORTER PERMEASE PROTEIN MJ0876-RELATED"/>
    <property type="match status" value="1"/>
</dbReference>
<protein>
    <submittedName>
        <fullName evidence="9">Iron chelate uptake ABC transporter family permease subunit</fullName>
    </submittedName>
</protein>
<comment type="caution">
    <text evidence="9">The sequence shown here is derived from an EMBL/GenBank/DDBJ whole genome shotgun (WGS) entry which is preliminary data.</text>
</comment>
<evidence type="ECO:0000256" key="6">
    <source>
        <dbReference type="ARBA" id="ARBA00022989"/>
    </source>
</evidence>
<keyword evidence="6 8" id="KW-1133">Transmembrane helix</keyword>
<dbReference type="InterPro" id="IPR000522">
    <property type="entry name" value="ABC_transptr_permease_BtuC"/>
</dbReference>
<evidence type="ECO:0000256" key="5">
    <source>
        <dbReference type="ARBA" id="ARBA00022692"/>
    </source>
</evidence>
<accession>A0ABD6CHG6</accession>
<keyword evidence="5 8" id="KW-0812">Transmembrane</keyword>
<feature type="non-terminal residue" evidence="9">
    <location>
        <position position="1"/>
    </location>
</feature>
<keyword evidence="3" id="KW-0813">Transport</keyword>
<gene>
    <name evidence="9" type="ORF">ACFR9U_17045</name>
</gene>
<name>A0ABD6CHG6_9EURY</name>
<dbReference type="InterPro" id="IPR037294">
    <property type="entry name" value="ABC_BtuC-like"/>
</dbReference>
<feature type="transmembrane region" description="Helical" evidence="8">
    <location>
        <begin position="31"/>
        <end position="53"/>
    </location>
</feature>
<keyword evidence="4" id="KW-1003">Cell membrane</keyword>
<feature type="transmembrane region" description="Helical" evidence="8">
    <location>
        <begin position="59"/>
        <end position="77"/>
    </location>
</feature>
<evidence type="ECO:0000313" key="9">
    <source>
        <dbReference type="EMBL" id="MFD1588687.1"/>
    </source>
</evidence>
<keyword evidence="7 8" id="KW-0472">Membrane</keyword>
<evidence type="ECO:0000256" key="3">
    <source>
        <dbReference type="ARBA" id="ARBA00022448"/>
    </source>
</evidence>
<proteinExistence type="inferred from homology"/>
<comment type="subcellular location">
    <subcellularLocation>
        <location evidence="1">Cell membrane</location>
        <topology evidence="1">Multi-pass membrane protein</topology>
    </subcellularLocation>
</comment>
<dbReference type="Proteomes" id="UP001597119">
    <property type="component" value="Unassembled WGS sequence"/>
</dbReference>
<evidence type="ECO:0000256" key="2">
    <source>
        <dbReference type="ARBA" id="ARBA00007935"/>
    </source>
</evidence>
<reference evidence="9 10" key="1">
    <citation type="journal article" date="2019" name="Int. J. Syst. Evol. Microbiol.">
        <title>The Global Catalogue of Microorganisms (GCM) 10K type strain sequencing project: providing services to taxonomists for standard genome sequencing and annotation.</title>
        <authorList>
            <consortium name="The Broad Institute Genomics Platform"/>
            <consortium name="The Broad Institute Genome Sequencing Center for Infectious Disease"/>
            <person name="Wu L."/>
            <person name="Ma J."/>
        </authorList>
    </citation>
    <scope>NUCLEOTIDE SEQUENCE [LARGE SCALE GENOMIC DNA]</scope>
    <source>
        <strain evidence="9 10">CGMCC 1.12125</strain>
    </source>
</reference>
<dbReference type="AlphaFoldDB" id="A0ABD6CHG6"/>
<keyword evidence="10" id="KW-1185">Reference proteome</keyword>
<dbReference type="Pfam" id="PF01032">
    <property type="entry name" value="FecCD"/>
    <property type="match status" value="1"/>
</dbReference>
<dbReference type="SUPFAM" id="SSF81345">
    <property type="entry name" value="ABC transporter involved in vitamin B12 uptake, BtuC"/>
    <property type="match status" value="1"/>
</dbReference>
<evidence type="ECO:0000256" key="4">
    <source>
        <dbReference type="ARBA" id="ARBA00022475"/>
    </source>
</evidence>
<dbReference type="EMBL" id="JBHUDJ010000014">
    <property type="protein sequence ID" value="MFD1588687.1"/>
    <property type="molecule type" value="Genomic_DNA"/>
</dbReference>